<dbReference type="InterPro" id="IPR051906">
    <property type="entry name" value="TolC-like"/>
</dbReference>
<dbReference type="EMBL" id="JYNY01000059">
    <property type="protein sequence ID" value="KJJ85857.1"/>
    <property type="molecule type" value="Genomic_DNA"/>
</dbReference>
<accession>A0A0F0CRF5</accession>
<sequence>MKKYYDQVDKLNQSQLVTRAEYLKVKAQDMQADFQVISSEEDVKLARLILLQTMNMDADQGINIKPVKQTEKILSIGLENCYSLALANNPEFGVKGAVIEYYNYERKMRKAKGWPKIDFDGSFGGAYENYEPLSLDRDYSSPTDNSGPVRAGRQMEPEWYAGIKGSVPLWGNTVEYNYVKEQWGPTVSAFRGSQSATNYFTLKILDDLGYFSDLQEARVGFDRAVYEYEKAKQDLIVEVRDKYFQYRKSVIHRDIAEAQLNQEKVAVELMEAGRSYGEVDASRIIDEMVKLAEYEYGVIQTDNDYYLSIIGLNKTIGIPEYFKTDYENEEYTLNKQAVQAAEVVK</sequence>
<comment type="caution">
    <text evidence="6">The sequence shown here is derived from an EMBL/GenBank/DDBJ whole genome shotgun (WGS) entry which is preliminary data.</text>
</comment>
<protein>
    <submittedName>
        <fullName evidence="6">Outer membrane efflux protein</fullName>
    </submittedName>
</protein>
<comment type="subcellular location">
    <subcellularLocation>
        <location evidence="1">Cell outer membrane</location>
    </subcellularLocation>
</comment>
<evidence type="ECO:0000313" key="7">
    <source>
        <dbReference type="Proteomes" id="UP000033428"/>
    </source>
</evidence>
<name>A0A0F0CRF5_9BACT</name>
<dbReference type="GO" id="GO:0015562">
    <property type="term" value="F:efflux transmembrane transporter activity"/>
    <property type="evidence" value="ECO:0007669"/>
    <property type="project" value="InterPro"/>
</dbReference>
<dbReference type="Proteomes" id="UP000033428">
    <property type="component" value="Unassembled WGS sequence"/>
</dbReference>
<keyword evidence="3" id="KW-0812">Transmembrane</keyword>
<dbReference type="PANTHER" id="PTHR30026:SF20">
    <property type="entry name" value="OUTER MEMBRANE PROTEIN TOLC"/>
    <property type="match status" value="1"/>
</dbReference>
<dbReference type="Gene3D" id="1.20.1600.10">
    <property type="entry name" value="Outer membrane efflux proteins (OEP)"/>
    <property type="match status" value="1"/>
</dbReference>
<dbReference type="AlphaFoldDB" id="A0A0F0CRF5"/>
<evidence type="ECO:0000256" key="4">
    <source>
        <dbReference type="ARBA" id="ARBA00023136"/>
    </source>
</evidence>
<evidence type="ECO:0000256" key="3">
    <source>
        <dbReference type="ARBA" id="ARBA00022692"/>
    </source>
</evidence>
<dbReference type="GO" id="GO:0015288">
    <property type="term" value="F:porin activity"/>
    <property type="evidence" value="ECO:0007669"/>
    <property type="project" value="TreeGrafter"/>
</dbReference>
<proteinExistence type="predicted"/>
<dbReference type="GO" id="GO:1990281">
    <property type="term" value="C:efflux pump complex"/>
    <property type="evidence" value="ECO:0007669"/>
    <property type="project" value="TreeGrafter"/>
</dbReference>
<reference evidence="6 7" key="1">
    <citation type="submission" date="2015-02" db="EMBL/GenBank/DDBJ databases">
        <title>Single-cell genomics of uncultivated deep-branching MTB reveals a conserved set of magnetosome genes.</title>
        <authorList>
            <person name="Kolinko S."/>
            <person name="Richter M."/>
            <person name="Glockner F.O."/>
            <person name="Brachmann A."/>
            <person name="Schuler D."/>
        </authorList>
    </citation>
    <scope>NUCLEOTIDE SEQUENCE [LARGE SCALE GENOMIC DNA]</scope>
    <source>
        <strain evidence="6">SKK-01</strain>
    </source>
</reference>
<dbReference type="SUPFAM" id="SSF56954">
    <property type="entry name" value="Outer membrane efflux proteins (OEP)"/>
    <property type="match status" value="1"/>
</dbReference>
<dbReference type="PANTHER" id="PTHR30026">
    <property type="entry name" value="OUTER MEMBRANE PROTEIN TOLC"/>
    <property type="match status" value="1"/>
</dbReference>
<evidence type="ECO:0000256" key="1">
    <source>
        <dbReference type="ARBA" id="ARBA00004442"/>
    </source>
</evidence>
<evidence type="ECO:0000256" key="5">
    <source>
        <dbReference type="ARBA" id="ARBA00023237"/>
    </source>
</evidence>
<organism evidence="6 7">
    <name type="scientific">Candidatus Omnitrophus magneticus</name>
    <dbReference type="NCBI Taxonomy" id="1609969"/>
    <lineage>
        <taxon>Bacteria</taxon>
        <taxon>Pseudomonadati</taxon>
        <taxon>Candidatus Omnitrophota</taxon>
        <taxon>Candidatus Omnitrophus</taxon>
    </lineage>
</organism>
<evidence type="ECO:0000256" key="2">
    <source>
        <dbReference type="ARBA" id="ARBA00022452"/>
    </source>
</evidence>
<keyword evidence="2" id="KW-1134">Transmembrane beta strand</keyword>
<keyword evidence="4" id="KW-0472">Membrane</keyword>
<dbReference type="GO" id="GO:0009279">
    <property type="term" value="C:cell outer membrane"/>
    <property type="evidence" value="ECO:0007669"/>
    <property type="project" value="UniProtKB-SubCell"/>
</dbReference>
<keyword evidence="7" id="KW-1185">Reference proteome</keyword>
<gene>
    <name evidence="6" type="ORF">OMAG_000279</name>
</gene>
<keyword evidence="5" id="KW-0998">Cell outer membrane</keyword>
<evidence type="ECO:0000313" key="6">
    <source>
        <dbReference type="EMBL" id="KJJ85857.1"/>
    </source>
</evidence>